<dbReference type="GO" id="GO:0006338">
    <property type="term" value="P:chromatin remodeling"/>
    <property type="evidence" value="ECO:0007669"/>
    <property type="project" value="UniProtKB-ARBA"/>
</dbReference>
<feature type="domain" description="HSA" evidence="16">
    <location>
        <begin position="272"/>
        <end position="344"/>
    </location>
</feature>
<evidence type="ECO:0000313" key="17">
    <source>
        <dbReference type="EMBL" id="KAF0291839.1"/>
    </source>
</evidence>
<feature type="compositionally biased region" description="Basic and acidic residues" evidence="13">
    <location>
        <begin position="438"/>
        <end position="452"/>
    </location>
</feature>
<feature type="region of interest" description="Disordered" evidence="13">
    <location>
        <begin position="933"/>
        <end position="952"/>
    </location>
</feature>
<feature type="compositionally biased region" description="Low complexity" evidence="13">
    <location>
        <begin position="215"/>
        <end position="225"/>
    </location>
</feature>
<keyword evidence="8" id="KW-0156">Chromatin regulator</keyword>
<dbReference type="GO" id="GO:0010468">
    <property type="term" value="P:regulation of gene expression"/>
    <property type="evidence" value="ECO:0007669"/>
    <property type="project" value="UniProtKB-ARBA"/>
</dbReference>
<evidence type="ECO:0000256" key="7">
    <source>
        <dbReference type="ARBA" id="ARBA00022840"/>
    </source>
</evidence>
<protein>
    <submittedName>
        <fullName evidence="17">Helicase domino</fullName>
    </submittedName>
</protein>
<dbReference type="InterPro" id="IPR001650">
    <property type="entry name" value="Helicase_C-like"/>
</dbReference>
<feature type="region of interest" description="Disordered" evidence="13">
    <location>
        <begin position="1151"/>
        <end position="1218"/>
    </location>
</feature>
<evidence type="ECO:0000256" key="3">
    <source>
        <dbReference type="ARBA" id="ARBA00022553"/>
    </source>
</evidence>
<dbReference type="InterPro" id="IPR049730">
    <property type="entry name" value="SNF2/RAD54-like_C"/>
</dbReference>
<keyword evidence="6 17" id="KW-0347">Helicase</keyword>
<dbReference type="InterPro" id="IPR000330">
    <property type="entry name" value="SNF2_N"/>
</dbReference>
<dbReference type="InterPro" id="IPR014001">
    <property type="entry name" value="Helicase_ATP-bd"/>
</dbReference>
<feature type="region of interest" description="Disordered" evidence="13">
    <location>
        <begin position="215"/>
        <end position="243"/>
    </location>
</feature>
<comment type="subcellular location">
    <subcellularLocation>
        <location evidence="1">Nucleus</location>
    </subcellularLocation>
</comment>
<evidence type="ECO:0000256" key="2">
    <source>
        <dbReference type="ARBA" id="ARBA00009220"/>
    </source>
</evidence>
<feature type="compositionally biased region" description="Low complexity" evidence="13">
    <location>
        <begin position="1043"/>
        <end position="1059"/>
    </location>
</feature>
<keyword evidence="7" id="KW-0067">ATP-binding</keyword>
<feature type="compositionally biased region" description="Acidic residues" evidence="13">
    <location>
        <begin position="497"/>
        <end position="516"/>
    </location>
</feature>
<feature type="region of interest" description="Disordered" evidence="13">
    <location>
        <begin position="959"/>
        <end position="987"/>
    </location>
</feature>
<evidence type="ECO:0000256" key="8">
    <source>
        <dbReference type="ARBA" id="ARBA00022853"/>
    </source>
</evidence>
<feature type="compositionally biased region" description="Polar residues" evidence="13">
    <location>
        <begin position="1763"/>
        <end position="1775"/>
    </location>
</feature>
<dbReference type="GO" id="GO:0000812">
    <property type="term" value="C:Swr1 complex"/>
    <property type="evidence" value="ECO:0007669"/>
    <property type="project" value="TreeGrafter"/>
</dbReference>
<evidence type="ECO:0000256" key="12">
    <source>
        <dbReference type="ARBA" id="ARBA00023242"/>
    </source>
</evidence>
<evidence type="ECO:0000256" key="4">
    <source>
        <dbReference type="ARBA" id="ARBA00022741"/>
    </source>
</evidence>
<dbReference type="SMART" id="SM00490">
    <property type="entry name" value="HELICc"/>
    <property type="match status" value="1"/>
</dbReference>
<comment type="caution">
    <text evidence="17">The sequence shown here is derived from an EMBL/GenBank/DDBJ whole genome shotgun (WGS) entry which is preliminary data.</text>
</comment>
<dbReference type="Gene3D" id="3.40.50.10810">
    <property type="entry name" value="Tandem AAA-ATPase domain"/>
    <property type="match status" value="1"/>
</dbReference>
<dbReference type="FunFam" id="3.40.50.10810:FF:000005">
    <property type="entry name" value="Photoperiod-independent early flowering 1"/>
    <property type="match status" value="1"/>
</dbReference>
<feature type="compositionally biased region" description="Basic and acidic residues" evidence="13">
    <location>
        <begin position="1691"/>
        <end position="1710"/>
    </location>
</feature>
<feature type="compositionally biased region" description="Basic and acidic residues" evidence="13">
    <location>
        <begin position="1749"/>
        <end position="1759"/>
    </location>
</feature>
<dbReference type="FunFam" id="3.40.50.300:FF:000529">
    <property type="entry name" value="helicase SRCAP isoform X1"/>
    <property type="match status" value="1"/>
</dbReference>
<keyword evidence="12" id="KW-0539">Nucleus</keyword>
<dbReference type="PROSITE" id="PS51192">
    <property type="entry name" value="HELICASE_ATP_BIND_1"/>
    <property type="match status" value="1"/>
</dbReference>
<dbReference type="InterPro" id="IPR038718">
    <property type="entry name" value="SNF2-like_sf"/>
</dbReference>
<dbReference type="Gene3D" id="3.40.50.300">
    <property type="entry name" value="P-loop containing nucleotide triphosphate hydrolases"/>
    <property type="match status" value="1"/>
</dbReference>
<feature type="compositionally biased region" description="Acidic residues" evidence="13">
    <location>
        <begin position="425"/>
        <end position="437"/>
    </location>
</feature>
<dbReference type="CDD" id="cd18003">
    <property type="entry name" value="DEXQc_SRCAP"/>
    <property type="match status" value="1"/>
</dbReference>
<name>A0A6A4VF99_AMPAM</name>
<dbReference type="PROSITE" id="PS51204">
    <property type="entry name" value="HSA"/>
    <property type="match status" value="1"/>
</dbReference>
<proteinExistence type="inferred from homology"/>
<gene>
    <name evidence="17" type="primary">dom_2</name>
    <name evidence="17" type="ORF">FJT64_010090</name>
</gene>
<keyword evidence="10" id="KW-0238">DNA-binding</keyword>
<dbReference type="GO" id="GO:0042393">
    <property type="term" value="F:histone binding"/>
    <property type="evidence" value="ECO:0007669"/>
    <property type="project" value="TreeGrafter"/>
</dbReference>
<dbReference type="CDD" id="cd18793">
    <property type="entry name" value="SF2_C_SNF"/>
    <property type="match status" value="1"/>
</dbReference>
<feature type="compositionally biased region" description="Polar residues" evidence="13">
    <location>
        <begin position="1727"/>
        <end position="1744"/>
    </location>
</feature>
<feature type="region of interest" description="Disordered" evidence="13">
    <location>
        <begin position="1691"/>
        <end position="1813"/>
    </location>
</feature>
<feature type="compositionally biased region" description="Basic and acidic residues" evidence="13">
    <location>
        <begin position="479"/>
        <end position="492"/>
    </location>
</feature>
<feature type="region of interest" description="Disordered" evidence="13">
    <location>
        <begin position="395"/>
        <end position="527"/>
    </location>
</feature>
<keyword evidence="9" id="KW-0805">Transcription regulation</keyword>
<feature type="region of interest" description="Disordered" evidence="13">
    <location>
        <begin position="1040"/>
        <end position="1059"/>
    </location>
</feature>
<feature type="compositionally biased region" description="Pro residues" evidence="13">
    <location>
        <begin position="970"/>
        <end position="987"/>
    </location>
</feature>
<accession>A0A6A4VF99</accession>
<dbReference type="GO" id="GO:0140096">
    <property type="term" value="F:catalytic activity, acting on a protein"/>
    <property type="evidence" value="ECO:0007669"/>
    <property type="project" value="UniProtKB-ARBA"/>
</dbReference>
<evidence type="ECO:0000256" key="5">
    <source>
        <dbReference type="ARBA" id="ARBA00022801"/>
    </source>
</evidence>
<dbReference type="OrthoDB" id="372624at2759"/>
<evidence type="ECO:0000256" key="10">
    <source>
        <dbReference type="ARBA" id="ARBA00023125"/>
    </source>
</evidence>
<dbReference type="Pfam" id="PF00176">
    <property type="entry name" value="SNF2-rel_dom"/>
    <property type="match status" value="1"/>
</dbReference>
<dbReference type="GO" id="GO:0003677">
    <property type="term" value="F:DNA binding"/>
    <property type="evidence" value="ECO:0007669"/>
    <property type="project" value="UniProtKB-KW"/>
</dbReference>
<feature type="compositionally biased region" description="Polar residues" evidence="13">
    <location>
        <begin position="31"/>
        <end position="42"/>
    </location>
</feature>
<feature type="compositionally biased region" description="Pro residues" evidence="13">
    <location>
        <begin position="1175"/>
        <end position="1186"/>
    </location>
</feature>
<dbReference type="Pfam" id="PF07529">
    <property type="entry name" value="HSA"/>
    <property type="match status" value="1"/>
</dbReference>
<organism evidence="17 18">
    <name type="scientific">Amphibalanus amphitrite</name>
    <name type="common">Striped barnacle</name>
    <name type="synonym">Balanus amphitrite</name>
    <dbReference type="NCBI Taxonomy" id="1232801"/>
    <lineage>
        <taxon>Eukaryota</taxon>
        <taxon>Metazoa</taxon>
        <taxon>Ecdysozoa</taxon>
        <taxon>Arthropoda</taxon>
        <taxon>Crustacea</taxon>
        <taxon>Multicrustacea</taxon>
        <taxon>Cirripedia</taxon>
        <taxon>Thoracica</taxon>
        <taxon>Thoracicalcarea</taxon>
        <taxon>Balanomorpha</taxon>
        <taxon>Balanoidea</taxon>
        <taxon>Balanidae</taxon>
        <taxon>Amphibalaninae</taxon>
        <taxon>Amphibalanus</taxon>
    </lineage>
</organism>
<dbReference type="SUPFAM" id="SSF52540">
    <property type="entry name" value="P-loop containing nucleoside triphosphate hydrolases"/>
    <property type="match status" value="2"/>
</dbReference>
<feature type="compositionally biased region" description="Basic and acidic residues" evidence="13">
    <location>
        <begin position="1572"/>
        <end position="1586"/>
    </location>
</feature>
<dbReference type="InterPro" id="IPR050520">
    <property type="entry name" value="INO80/SWR1_helicase"/>
</dbReference>
<dbReference type="Proteomes" id="UP000440578">
    <property type="component" value="Unassembled WGS sequence"/>
</dbReference>
<feature type="region of interest" description="Disordered" evidence="13">
    <location>
        <begin position="1"/>
        <end position="59"/>
    </location>
</feature>
<evidence type="ECO:0000259" key="14">
    <source>
        <dbReference type="PROSITE" id="PS51192"/>
    </source>
</evidence>
<feature type="domain" description="Helicase ATP-binding" evidence="14">
    <location>
        <begin position="590"/>
        <end position="755"/>
    </location>
</feature>
<dbReference type="Pfam" id="PF00271">
    <property type="entry name" value="Helicase_C"/>
    <property type="match status" value="1"/>
</dbReference>
<feature type="compositionally biased region" description="Basic residues" evidence="13">
    <location>
        <begin position="1797"/>
        <end position="1813"/>
    </location>
</feature>
<feature type="compositionally biased region" description="Low complexity" evidence="13">
    <location>
        <begin position="400"/>
        <end position="415"/>
    </location>
</feature>
<evidence type="ECO:0000259" key="16">
    <source>
        <dbReference type="PROSITE" id="PS51204"/>
    </source>
</evidence>
<dbReference type="GO" id="GO:0010557">
    <property type="term" value="P:positive regulation of macromolecule biosynthetic process"/>
    <property type="evidence" value="ECO:0007669"/>
    <property type="project" value="UniProtKB-ARBA"/>
</dbReference>
<keyword evidence="11" id="KW-0804">Transcription</keyword>
<dbReference type="GO" id="GO:0016887">
    <property type="term" value="F:ATP hydrolysis activity"/>
    <property type="evidence" value="ECO:0007669"/>
    <property type="project" value="TreeGrafter"/>
</dbReference>
<evidence type="ECO:0000256" key="13">
    <source>
        <dbReference type="SAM" id="MobiDB-lite"/>
    </source>
</evidence>
<keyword evidence="5" id="KW-0378">Hydrolase</keyword>
<sequence length="1813" mass="200777">MNDPPDILSRRGLPPTSAATSSGGQHFVISSPMQQGTLSQASAGGVLHRGAPTAGGSGRLVARSPASLARPAALTGVPATLYGTPSKLAARTSPQQPRKKIKLEERLSSTDEVTLKRQNVLDYKLDRAAKLREQYDDLTAELYYLEDGGSLMDFPGWLKRPPLQFLNYKKRMLLDSEDEEDAAEVKVPASGGTPVAVSSTLPSSISKLAHIKGGAATPVAPRGPGRPAGSGLGSSHDAAGTEHMVEKAKQEAQVMQRISDLRKQGLWSEKRLPKVAEPKRIKAHWDYLLEEMQWLAADFAQERKWKKAAARKCARMVQKYHQDKAAAAEKAVKDQERDLRRVAAFVAREIRTFWANAEKLVEFKITARLDEKRKKALDQHLNFIVDQTEKYSEKLQEALQQNSSQPSRASSSCGQPSSRLHSDGEFEPDSGSEDDEETIARAERDVQQHDTTAEVSALQKESEMSLDDVLDQLPPGYLENRHRDVPDPDKDASAAGSDDDFEAASDADSDDEETIAEQEGAEKQQDHAMEISQLEAGLSGPAEITDVAALAETFQPKGYTLSSTTVKTPVPFLLKHSLREYQHVGLEWLVTMYDKKLNGILADEMGLGKTIQTIALLAHLACQQGIWGPHLIVVPTSVMLNWEIELKKWCPAFKVLTYYGSQKERRQKRTGWTKQNSFHVCITSYKLVLQDHASFRRKKWKYLILDEAQNIKNFKSQRWQLLLNFQSQRRLLLTGTPLQNNLMELWSLMHFLMPHVFASHREFKEWFSNPVSGMIEGNTEYNESIIKRLHKVLRPFLLRRLKTEVEKQLPKKYEHAIMCRLSKRQRYLYDEFMSRTKTKETLATGNFLSVINILMQLRKVCNHPDMFEPRPTVSPYRMERLEFVTASSAWTALQHDPFKHVDLKFLNLLLADLELTLTAFAAHRTRRFQAPRRLIEEVDQRPPPPPRCPAGRIKLHVRATPPTSSAASGPPAPPPPPRLPAPAPATPAVPRPVVPGAAPLRGYALQVVQGGVVKTIPLSSLSGVGGGPLALQIQQTPQGPRLVPAASQPSATASTAAGSTVSTPVSAGIVLQTGKPLLGSPGPRPLGNGARLTTPATVDPQSLAAMLAARGLPANTNVTFARLTPAAVAAAPRPAASNALVGSVPAQPAVSAATGPERRVNAASPQSVPLRAQAPAPPPPQPPPSAPQANSLPAPRPTPPASPSTATRSASAAQNAKHHSVFRIPALEEQRRIARKEKLLTLYRINKRRCEACPIYGADLVQSVRVVDGAGGRVPAWNGLAHCVPADPCQSGAAATRRYWRQTEHLDRLLPTIPQLLERMHDILSRYVVYTPGVVAPEIRLHVSHPPPWRLQEERWRRLRLTAELSPRTADLHPIASAMATQFPERRLIQYDCGKLQVMDRLLHKLKSEGHRVLIFTQMTRMLDILEQFLNFHGHIYLRLDGTTRVDQRQALMERFNADKRIFCFILSTRSGGVGVNLTGADTVVFYDSDWNPTMDAQAQDRCHRIGQTRDVHIYRLVSDKTIEENIVKKANQKRLLGDLAIEGGNFTTAFFKKNTLQDLFNVDMREDDASRRMSDAARRRPEKVEPSAPPAVTDRSAEVAFETALAAAEDETDVRAACTARAEADADMAEFDENIPLDDGGDEEISKAELEVQQLVKQLTPIERWAMAFVEETDDGWQREADRAAAEIDARKREWEADHQQAMRQHDGDSEGAAGSDTELTYDAAETSQVRTPRANTPSTPSCRVTLRRCDEPTDSPKTRSRSTVDINLWTLDTNPLLPGEKPVRNGTGPPPARATARRGRLGRQRRRPSGD</sequence>
<dbReference type="InterPro" id="IPR014012">
    <property type="entry name" value="HSA_dom"/>
</dbReference>
<feature type="compositionally biased region" description="Low complexity" evidence="13">
    <location>
        <begin position="1203"/>
        <end position="1213"/>
    </location>
</feature>
<feature type="region of interest" description="Disordered" evidence="13">
    <location>
        <begin position="1572"/>
        <end position="1595"/>
    </location>
</feature>
<dbReference type="PROSITE" id="PS51194">
    <property type="entry name" value="HELICASE_CTER"/>
    <property type="match status" value="1"/>
</dbReference>
<dbReference type="FunFam" id="1.20.120.850:FF:000012">
    <property type="entry name" value="protein PHOTOPERIOD-INDEPENDENT EARLY FLOWERING 1 isoform X3"/>
    <property type="match status" value="1"/>
</dbReference>
<dbReference type="SMART" id="SM00487">
    <property type="entry name" value="DEXDc"/>
    <property type="match status" value="1"/>
</dbReference>
<evidence type="ECO:0000259" key="15">
    <source>
        <dbReference type="PROSITE" id="PS51194"/>
    </source>
</evidence>
<dbReference type="Gene3D" id="1.20.120.850">
    <property type="entry name" value="SWI2/SNF2 ATPases, N-terminal domain"/>
    <property type="match status" value="1"/>
</dbReference>
<evidence type="ECO:0000256" key="9">
    <source>
        <dbReference type="ARBA" id="ARBA00023015"/>
    </source>
</evidence>
<evidence type="ECO:0000256" key="6">
    <source>
        <dbReference type="ARBA" id="ARBA00022806"/>
    </source>
</evidence>
<dbReference type="PANTHER" id="PTHR45685">
    <property type="entry name" value="HELICASE SRCAP-RELATED"/>
    <property type="match status" value="1"/>
</dbReference>
<dbReference type="SMART" id="SM00573">
    <property type="entry name" value="HSA"/>
    <property type="match status" value="1"/>
</dbReference>
<feature type="domain" description="Helicase C-terminal" evidence="15">
    <location>
        <begin position="1398"/>
        <end position="1548"/>
    </location>
</feature>
<dbReference type="InterPro" id="IPR027417">
    <property type="entry name" value="P-loop_NTPase"/>
</dbReference>
<dbReference type="GO" id="GO:0005524">
    <property type="term" value="F:ATP binding"/>
    <property type="evidence" value="ECO:0007669"/>
    <property type="project" value="UniProtKB-KW"/>
</dbReference>
<dbReference type="EMBL" id="VIIS01001852">
    <property type="protein sequence ID" value="KAF0291839.1"/>
    <property type="molecule type" value="Genomic_DNA"/>
</dbReference>
<dbReference type="PANTHER" id="PTHR45685:SF1">
    <property type="entry name" value="HELICASE SRCAP"/>
    <property type="match status" value="1"/>
</dbReference>
<evidence type="ECO:0000256" key="1">
    <source>
        <dbReference type="ARBA" id="ARBA00004123"/>
    </source>
</evidence>
<feature type="compositionally biased region" description="Low complexity" evidence="13">
    <location>
        <begin position="959"/>
        <end position="969"/>
    </location>
</feature>
<evidence type="ECO:0000313" key="18">
    <source>
        <dbReference type="Proteomes" id="UP000440578"/>
    </source>
</evidence>
<reference evidence="17 18" key="1">
    <citation type="submission" date="2019-07" db="EMBL/GenBank/DDBJ databases">
        <title>Draft genome assembly of a fouling barnacle, Amphibalanus amphitrite (Darwin, 1854): The first reference genome for Thecostraca.</title>
        <authorList>
            <person name="Kim W."/>
        </authorList>
    </citation>
    <scope>NUCLEOTIDE SEQUENCE [LARGE SCALE GENOMIC DNA]</scope>
    <source>
        <strain evidence="17">SNU_AA5</strain>
        <tissue evidence="17">Soma without cirri and trophi</tissue>
    </source>
</reference>
<keyword evidence="18" id="KW-1185">Reference proteome</keyword>
<comment type="similarity">
    <text evidence="2">Belongs to the SNF2/RAD54 helicase family. SWR1 subfamily.</text>
</comment>
<keyword evidence="3" id="KW-0597">Phosphoprotein</keyword>
<evidence type="ECO:0000256" key="11">
    <source>
        <dbReference type="ARBA" id="ARBA00023163"/>
    </source>
</evidence>
<dbReference type="GO" id="GO:0004386">
    <property type="term" value="F:helicase activity"/>
    <property type="evidence" value="ECO:0007669"/>
    <property type="project" value="UniProtKB-KW"/>
</dbReference>
<keyword evidence="4" id="KW-0547">Nucleotide-binding</keyword>